<evidence type="ECO:0000259" key="3">
    <source>
        <dbReference type="SMART" id="SM00894"/>
    </source>
</evidence>
<evidence type="ECO:0000313" key="4">
    <source>
        <dbReference type="EMBL" id="AWK71709.1"/>
    </source>
</evidence>
<evidence type="ECO:0000256" key="2">
    <source>
        <dbReference type="SAM" id="SignalP"/>
    </source>
</evidence>
<reference evidence="4 5" key="1">
    <citation type="submission" date="2017-05" db="EMBL/GenBank/DDBJ databases">
        <title>Isolation of Rhodococcus sp. S2-17 biodegrading of BP-3.</title>
        <authorList>
            <person name="Lee Y."/>
            <person name="Kim K.H."/>
            <person name="Chun B.H."/>
            <person name="Jung H.S."/>
            <person name="Jeon C.O."/>
        </authorList>
    </citation>
    <scope>NUCLEOTIDE SEQUENCE [LARGE SCALE GENOMIC DNA]</scope>
    <source>
        <strain evidence="4 5">S2-17</strain>
    </source>
</reference>
<dbReference type="InterPro" id="IPR008613">
    <property type="entry name" value="Excalibur_Ca-bd_domain"/>
</dbReference>
<dbReference type="KEGG" id="roz:CBI38_08985"/>
<dbReference type="RefSeq" id="WP_109328229.1">
    <property type="nucleotide sequence ID" value="NZ_CP021354.1"/>
</dbReference>
<evidence type="ECO:0000256" key="1">
    <source>
        <dbReference type="SAM" id="MobiDB-lite"/>
    </source>
</evidence>
<dbReference type="EMBL" id="CP021354">
    <property type="protein sequence ID" value="AWK71709.1"/>
    <property type="molecule type" value="Genomic_DNA"/>
</dbReference>
<feature type="chain" id="PRO_5015410252" evidence="2">
    <location>
        <begin position="27"/>
        <end position="129"/>
    </location>
</feature>
<organism evidence="4 5">
    <name type="scientific">Rhodococcus oxybenzonivorans</name>
    <dbReference type="NCBI Taxonomy" id="1990687"/>
    <lineage>
        <taxon>Bacteria</taxon>
        <taxon>Bacillati</taxon>
        <taxon>Actinomycetota</taxon>
        <taxon>Actinomycetes</taxon>
        <taxon>Mycobacteriales</taxon>
        <taxon>Nocardiaceae</taxon>
        <taxon>Rhodococcus</taxon>
    </lineage>
</organism>
<dbReference type="SMART" id="SM00894">
    <property type="entry name" value="Excalibur"/>
    <property type="match status" value="1"/>
</dbReference>
<name>A0A2S2BT00_9NOCA</name>
<keyword evidence="5" id="KW-1185">Reference proteome</keyword>
<accession>A0A2S2BT00</accession>
<dbReference type="PROSITE" id="PS51318">
    <property type="entry name" value="TAT"/>
    <property type="match status" value="1"/>
</dbReference>
<dbReference type="AlphaFoldDB" id="A0A2S2BT00"/>
<dbReference type="OrthoDB" id="4337778at2"/>
<feature type="domain" description="Excalibur calcium-binding" evidence="3">
    <location>
        <begin position="93"/>
        <end position="129"/>
    </location>
</feature>
<feature type="compositionally biased region" description="Basic and acidic residues" evidence="1">
    <location>
        <begin position="118"/>
        <end position="129"/>
    </location>
</feature>
<dbReference type="Pfam" id="PF05901">
    <property type="entry name" value="Excalibur"/>
    <property type="match status" value="1"/>
</dbReference>
<evidence type="ECO:0000313" key="5">
    <source>
        <dbReference type="Proteomes" id="UP000245711"/>
    </source>
</evidence>
<feature type="signal peptide" evidence="2">
    <location>
        <begin position="1"/>
        <end position="26"/>
    </location>
</feature>
<keyword evidence="2" id="KW-0732">Signal</keyword>
<dbReference type="Proteomes" id="UP000245711">
    <property type="component" value="Chromosome"/>
</dbReference>
<gene>
    <name evidence="4" type="ORF">CBI38_08985</name>
</gene>
<dbReference type="InterPro" id="IPR006311">
    <property type="entry name" value="TAT_signal"/>
</dbReference>
<proteinExistence type="predicted"/>
<protein>
    <submittedName>
        <fullName evidence="4">Calcium-binding protein</fullName>
    </submittedName>
</protein>
<feature type="compositionally biased region" description="Pro residues" evidence="1">
    <location>
        <begin position="52"/>
        <end position="89"/>
    </location>
</feature>
<sequence length="129" mass="12893">MNARRAALTIFGSAAIALAATPTAQASTVFDFLPPEIAALIPSGSADAVNPLLPPAPAAPVAPAPAPQVAPAPQAAPAPQLAPAPPAPAPRTGYKNCTEARNAGVTPIYRGQDGYAPHLDRDNDGIACE</sequence>
<feature type="region of interest" description="Disordered" evidence="1">
    <location>
        <begin position="49"/>
        <end position="129"/>
    </location>
</feature>